<keyword evidence="4" id="KW-1185">Reference proteome</keyword>
<organism evidence="3 4">
    <name type="scientific">Micromonospora mirobrigensis</name>
    <dbReference type="NCBI Taxonomy" id="262898"/>
    <lineage>
        <taxon>Bacteria</taxon>
        <taxon>Bacillati</taxon>
        <taxon>Actinomycetota</taxon>
        <taxon>Actinomycetes</taxon>
        <taxon>Micromonosporales</taxon>
        <taxon>Micromonosporaceae</taxon>
        <taxon>Micromonospora</taxon>
    </lineage>
</organism>
<sequence length="113" mass="10961">MPRRTPIAGATGGPGASGPPPTLAALAAATSALTPVSWAGTLFGGWLLTAGPVGPHGGEAAGWEPWLVVTGPVALLLTATAAVTLRCRGASGPASVFAAVALLGVAAAALWRW</sequence>
<evidence type="ECO:0000313" key="4">
    <source>
        <dbReference type="Proteomes" id="UP000199504"/>
    </source>
</evidence>
<keyword evidence="2" id="KW-0812">Transmembrane</keyword>
<feature type="region of interest" description="Disordered" evidence="1">
    <location>
        <begin position="1"/>
        <end position="21"/>
    </location>
</feature>
<keyword evidence="2" id="KW-0472">Membrane</keyword>
<feature type="transmembrane region" description="Helical" evidence="2">
    <location>
        <begin position="92"/>
        <end position="111"/>
    </location>
</feature>
<evidence type="ECO:0000256" key="2">
    <source>
        <dbReference type="SAM" id="Phobius"/>
    </source>
</evidence>
<gene>
    <name evidence="3" type="ORF">GA0070564_104422</name>
</gene>
<dbReference type="EMBL" id="FMCX01000004">
    <property type="protein sequence ID" value="SCF24607.1"/>
    <property type="molecule type" value="Genomic_DNA"/>
</dbReference>
<evidence type="ECO:0000313" key="3">
    <source>
        <dbReference type="EMBL" id="SCF24607.1"/>
    </source>
</evidence>
<dbReference type="Proteomes" id="UP000199504">
    <property type="component" value="Unassembled WGS sequence"/>
</dbReference>
<proteinExistence type="predicted"/>
<evidence type="ECO:0000256" key="1">
    <source>
        <dbReference type="SAM" id="MobiDB-lite"/>
    </source>
</evidence>
<name>A0A1C4YVG1_9ACTN</name>
<keyword evidence="2" id="KW-1133">Transmembrane helix</keyword>
<reference evidence="4" key="1">
    <citation type="submission" date="2016-06" db="EMBL/GenBank/DDBJ databases">
        <authorList>
            <person name="Varghese N."/>
            <person name="Submissions Spin"/>
        </authorList>
    </citation>
    <scope>NUCLEOTIDE SEQUENCE [LARGE SCALE GENOMIC DNA]</scope>
    <source>
        <strain evidence="4">DSM 44830</strain>
    </source>
</reference>
<protein>
    <submittedName>
        <fullName evidence="3">Uncharacterized protein</fullName>
    </submittedName>
</protein>
<accession>A0A1C4YVG1</accession>
<feature type="transmembrane region" description="Helical" evidence="2">
    <location>
        <begin position="63"/>
        <end position="85"/>
    </location>
</feature>
<dbReference type="AlphaFoldDB" id="A0A1C4YVG1"/>